<sequence>MAQTLQQHIYLPIPSLKTVPKNPSNQERLDLIIANVEKNHKKVQSNIIAAAKAQLDRDIESAKTRDQTHEDILPDPDAMDISQTTSPAKRSTALEAKEAKELLLASLRAPSPPPGLDPYQSTRATFPKPPPHMRQSSSPRPIQVAKQAMDAVEAYNEHAGHLAEHYAHALQRRKNQPVTHHPVAKKAEIGHTWGQAPLHPPPRPVQQQQQQQQRGGATASPRDTVVTDPRLIGRR</sequence>
<feature type="region of interest" description="Disordered" evidence="1">
    <location>
        <begin position="171"/>
        <end position="235"/>
    </location>
</feature>
<protein>
    <submittedName>
        <fullName evidence="2">Uncharacterized protein</fullName>
    </submittedName>
</protein>
<evidence type="ECO:0000313" key="3">
    <source>
        <dbReference type="Proteomes" id="UP000215127"/>
    </source>
</evidence>
<accession>A0A1X7S514</accession>
<proteinExistence type="predicted"/>
<name>A0A1X7S514_ZYMT9</name>
<feature type="region of interest" description="Disordered" evidence="1">
    <location>
        <begin position="106"/>
        <end position="146"/>
    </location>
</feature>
<keyword evidence="3" id="KW-1185">Reference proteome</keyword>
<dbReference type="Proteomes" id="UP000215127">
    <property type="component" value="Chromosome 10"/>
</dbReference>
<evidence type="ECO:0000256" key="1">
    <source>
        <dbReference type="SAM" id="MobiDB-lite"/>
    </source>
</evidence>
<reference evidence="2 3" key="1">
    <citation type="submission" date="2016-06" db="EMBL/GenBank/DDBJ databases">
        <authorList>
            <person name="Kjaerup R.B."/>
            <person name="Dalgaard T.S."/>
            <person name="Juul-Madsen H.R."/>
        </authorList>
    </citation>
    <scope>NUCLEOTIDE SEQUENCE [LARGE SCALE GENOMIC DNA]</scope>
</reference>
<dbReference type="AlphaFoldDB" id="A0A1X7S514"/>
<organism evidence="2 3">
    <name type="scientific">Zymoseptoria tritici (strain ST99CH_3D7)</name>
    <dbReference type="NCBI Taxonomy" id="1276538"/>
    <lineage>
        <taxon>Eukaryota</taxon>
        <taxon>Fungi</taxon>
        <taxon>Dikarya</taxon>
        <taxon>Ascomycota</taxon>
        <taxon>Pezizomycotina</taxon>
        <taxon>Dothideomycetes</taxon>
        <taxon>Dothideomycetidae</taxon>
        <taxon>Mycosphaerellales</taxon>
        <taxon>Mycosphaerellaceae</taxon>
        <taxon>Zymoseptoria</taxon>
    </lineage>
</organism>
<feature type="compositionally biased region" description="Basic and acidic residues" evidence="1">
    <location>
        <begin position="63"/>
        <end position="72"/>
    </location>
</feature>
<gene>
    <name evidence="2" type="ORF">ZT3D7_G9951</name>
</gene>
<feature type="region of interest" description="Disordered" evidence="1">
    <location>
        <begin position="63"/>
        <end position="93"/>
    </location>
</feature>
<evidence type="ECO:0000313" key="2">
    <source>
        <dbReference type="EMBL" id="SMQ54796.1"/>
    </source>
</evidence>
<dbReference type="EMBL" id="LT853701">
    <property type="protein sequence ID" value="SMQ54796.1"/>
    <property type="molecule type" value="Genomic_DNA"/>
</dbReference>